<evidence type="ECO:0000313" key="1">
    <source>
        <dbReference type="EMBL" id="RQP21737.1"/>
    </source>
</evidence>
<reference evidence="1 2" key="2">
    <citation type="submission" date="2018-12" db="EMBL/GenBank/DDBJ databases">
        <title>Rhizobacter gummiphilus sp. nov., a rubber-degrading bacterium isolated from the soil of a botanical garden in Japan.</title>
        <authorList>
            <person name="Shunsuke S.S."/>
        </authorList>
    </citation>
    <scope>NUCLEOTIDE SEQUENCE [LARGE SCALE GENOMIC DNA]</scope>
    <source>
        <strain evidence="1 2">S-16</strain>
    </source>
</reference>
<dbReference type="InterPro" id="IPR017850">
    <property type="entry name" value="Alkaline_phosphatase_core_sf"/>
</dbReference>
<accession>A0A3N7HI72</accession>
<name>A0A3N7HI72_9BURK</name>
<evidence type="ECO:0008006" key="3">
    <source>
        <dbReference type="Google" id="ProtNLM"/>
    </source>
</evidence>
<protein>
    <recommendedName>
        <fullName evidence="3">Type I phosphodiesterase / nucleotide pyrophosphatase</fullName>
    </recommendedName>
</protein>
<gene>
    <name evidence="1" type="ORF">DZC73_25150</name>
</gene>
<proteinExistence type="predicted"/>
<organism evidence="1 2">
    <name type="scientific">Piscinibacter terrae</name>
    <dbReference type="NCBI Taxonomy" id="2496871"/>
    <lineage>
        <taxon>Bacteria</taxon>
        <taxon>Pseudomonadati</taxon>
        <taxon>Pseudomonadota</taxon>
        <taxon>Betaproteobacteria</taxon>
        <taxon>Burkholderiales</taxon>
        <taxon>Sphaerotilaceae</taxon>
        <taxon>Piscinibacter</taxon>
    </lineage>
</organism>
<dbReference type="Proteomes" id="UP000267464">
    <property type="component" value="Unassembled WGS sequence"/>
</dbReference>
<sequence length="547" mass="59948">MKPRRLLWLLVDGLSLKLFRLLEPELPLAFARILPLEPLSPNCQTPPSLFSIWSGLPVAAHGLTGYTMPARQHGAPLAMDDAFVAWPRDIPMVWDRWARSGGTVRTCAVPFVQPDRLGPALLSHSHVYGPSLARPQVLRSGEALVIDALGIRWSVEAGDHCMRLTGTPQGCVEIAFDTTRHLRLPESAAPSLAGQTHRAIAVRATRIDGEPCLCSLGFQPVLIQGEHAQARCAALQDLAYCAANPARLYVGSRLGRRIDEDGAGEAEALLLDLLDCVHRSFLDDLLWTLESEGGDLVVAYYPLIDLLSHQLLRQVVEPRTASEFALAGSVLRRAATWLGELFVECGARLTPDSRFIAHADHGMMPIVHEVCPNQCLLHNGWLVADATGDIDVTRSLAFYHPAENGWIALHPERMASAGLSPEDLVETLNRSPGAALDGRFELIEGPPHSAGQGWTSTWYLQPPARVRLRASLRYPLMAPARKGGDHTCWSDDPWLKGVLLEPRANSPDWTQPLELTDLAPALLGWLRDMHGSPVHHMPTPPRLAPCT</sequence>
<dbReference type="AlphaFoldDB" id="A0A3N7HI72"/>
<dbReference type="Gene3D" id="3.40.720.10">
    <property type="entry name" value="Alkaline Phosphatase, subunit A"/>
    <property type="match status" value="1"/>
</dbReference>
<evidence type="ECO:0000313" key="2">
    <source>
        <dbReference type="Proteomes" id="UP000267464"/>
    </source>
</evidence>
<dbReference type="SUPFAM" id="SSF53649">
    <property type="entry name" value="Alkaline phosphatase-like"/>
    <property type="match status" value="1"/>
</dbReference>
<comment type="caution">
    <text evidence="1">The sequence shown here is derived from an EMBL/GenBank/DDBJ whole genome shotgun (WGS) entry which is preliminary data.</text>
</comment>
<reference evidence="1 2" key="1">
    <citation type="submission" date="2018-08" db="EMBL/GenBank/DDBJ databases">
        <authorList>
            <person name="Khan S.A."/>
            <person name="Jeon C.O."/>
            <person name="Chun B.H."/>
            <person name="Jeong S.E."/>
        </authorList>
    </citation>
    <scope>NUCLEOTIDE SEQUENCE [LARGE SCALE GENOMIC DNA]</scope>
    <source>
        <strain evidence="1 2">S-16</strain>
    </source>
</reference>
<dbReference type="EMBL" id="QUSW01000009">
    <property type="protein sequence ID" value="RQP21737.1"/>
    <property type="molecule type" value="Genomic_DNA"/>
</dbReference>
<keyword evidence="2" id="KW-1185">Reference proteome</keyword>